<reference evidence="1" key="1">
    <citation type="submission" date="2023-04" db="EMBL/GenBank/DDBJ databases">
        <title>Draft Genome sequencing of Naganishia species isolated from polar environments using Oxford Nanopore Technology.</title>
        <authorList>
            <person name="Leo P."/>
            <person name="Venkateswaran K."/>
        </authorList>
    </citation>
    <scope>NUCLEOTIDE SEQUENCE</scope>
    <source>
        <strain evidence="1">DBVPG 5303</strain>
    </source>
</reference>
<protein>
    <submittedName>
        <fullName evidence="1">Uncharacterized protein</fullName>
    </submittedName>
</protein>
<gene>
    <name evidence="1" type="ORF">QFC24_002931</name>
</gene>
<comment type="caution">
    <text evidence="1">The sequence shown here is derived from an EMBL/GenBank/DDBJ whole genome shotgun (WGS) entry which is preliminary data.</text>
</comment>
<keyword evidence="2" id="KW-1185">Reference proteome</keyword>
<dbReference type="Proteomes" id="UP001234202">
    <property type="component" value="Unassembled WGS sequence"/>
</dbReference>
<sequence length="302" mass="32713">MSNQTWTVNSKHSGQFHKAYDVSPGVLLINFNRSPVNAFHEPMWREMGKICHDLKFDPSVRVIVLASESEKIWTAGLDVTSEEGTLTANHNPAHKAMILHEHIKDFQSCISAIEEATQPVIAAISGLCLGLGIDIASSCDVRLVSDQASLGILEVNVGLAADIGTLQRFPKIVGSSSLARELALTGRRFTPSEATSIGFTSRIVPGGRAGVIKEAVEMAKTIASKSPVAVVGTKRLMIHARDHSVQEGLDYTAAWNMSMLQSEDTPKAMTATLQKREAKFDNLPQLPKWTGADVKNGRSSKL</sequence>
<proteinExistence type="predicted"/>
<evidence type="ECO:0000313" key="2">
    <source>
        <dbReference type="Proteomes" id="UP001234202"/>
    </source>
</evidence>
<name>A0ACC2XNH9_9TREE</name>
<dbReference type="EMBL" id="JASBWV010000008">
    <property type="protein sequence ID" value="KAJ9124999.1"/>
    <property type="molecule type" value="Genomic_DNA"/>
</dbReference>
<accession>A0ACC2XNH9</accession>
<evidence type="ECO:0000313" key="1">
    <source>
        <dbReference type="EMBL" id="KAJ9124999.1"/>
    </source>
</evidence>
<organism evidence="1 2">
    <name type="scientific">Naganishia onofrii</name>
    <dbReference type="NCBI Taxonomy" id="1851511"/>
    <lineage>
        <taxon>Eukaryota</taxon>
        <taxon>Fungi</taxon>
        <taxon>Dikarya</taxon>
        <taxon>Basidiomycota</taxon>
        <taxon>Agaricomycotina</taxon>
        <taxon>Tremellomycetes</taxon>
        <taxon>Filobasidiales</taxon>
        <taxon>Filobasidiaceae</taxon>
        <taxon>Naganishia</taxon>
    </lineage>
</organism>